<feature type="compositionally biased region" description="Basic and acidic residues" evidence="4">
    <location>
        <begin position="938"/>
        <end position="947"/>
    </location>
</feature>
<dbReference type="AlphaFoldDB" id="A0A7D9CW51"/>
<dbReference type="InterPro" id="IPR051246">
    <property type="entry name" value="WDR48"/>
</dbReference>
<dbReference type="Pfam" id="PF00400">
    <property type="entry name" value="WD40"/>
    <property type="match status" value="4"/>
</dbReference>
<dbReference type="InterPro" id="IPR036322">
    <property type="entry name" value="WD40_repeat_dom_sf"/>
</dbReference>
<dbReference type="PANTHER" id="PTHR19862">
    <property type="entry name" value="WD REPEAT-CONTAINING PROTEIN 48"/>
    <property type="match status" value="1"/>
</dbReference>
<evidence type="ECO:0000256" key="4">
    <source>
        <dbReference type="SAM" id="MobiDB-lite"/>
    </source>
</evidence>
<dbReference type="PROSITE" id="PS50082">
    <property type="entry name" value="WD_REPEATS_2"/>
    <property type="match status" value="3"/>
</dbReference>
<feature type="repeat" description="WD" evidence="3">
    <location>
        <begin position="237"/>
        <end position="274"/>
    </location>
</feature>
<evidence type="ECO:0000313" key="6">
    <source>
        <dbReference type="Proteomes" id="UP000478008"/>
    </source>
</evidence>
<dbReference type="InterPro" id="IPR019775">
    <property type="entry name" value="WD40_repeat_CS"/>
</dbReference>
<dbReference type="InterPro" id="IPR021772">
    <property type="entry name" value="WDR48/Bun107"/>
</dbReference>
<protein>
    <submittedName>
        <fullName evidence="5">DEBR0S2_01464g1_1</fullName>
    </submittedName>
</protein>
<dbReference type="GO" id="GO:0043130">
    <property type="term" value="F:ubiquitin binding"/>
    <property type="evidence" value="ECO:0007669"/>
    <property type="project" value="TreeGrafter"/>
</dbReference>
<feature type="region of interest" description="Disordered" evidence="4">
    <location>
        <begin position="934"/>
        <end position="1018"/>
    </location>
</feature>
<feature type="compositionally biased region" description="Low complexity" evidence="4">
    <location>
        <begin position="950"/>
        <end position="962"/>
    </location>
</feature>
<evidence type="ECO:0000256" key="3">
    <source>
        <dbReference type="PROSITE-ProRule" id="PRU00221"/>
    </source>
</evidence>
<dbReference type="SMART" id="SM00320">
    <property type="entry name" value="WD40"/>
    <property type="match status" value="7"/>
</dbReference>
<proteinExistence type="predicted"/>
<reference evidence="5 6" key="1">
    <citation type="submission" date="2019-07" db="EMBL/GenBank/DDBJ databases">
        <authorList>
            <person name="Friedrich A."/>
            <person name="Schacherer J."/>
        </authorList>
    </citation>
    <scope>NUCLEOTIDE SEQUENCE [LARGE SCALE GENOMIC DNA]</scope>
</reference>
<dbReference type="SUPFAM" id="SSF50978">
    <property type="entry name" value="WD40 repeat-like"/>
    <property type="match status" value="1"/>
</dbReference>
<feature type="region of interest" description="Disordered" evidence="4">
    <location>
        <begin position="851"/>
        <end position="874"/>
    </location>
</feature>
<keyword evidence="1 3" id="KW-0853">WD repeat</keyword>
<dbReference type="EMBL" id="CABFWN010000002">
    <property type="protein sequence ID" value="VUG17217.1"/>
    <property type="molecule type" value="Genomic_DNA"/>
</dbReference>
<feature type="compositionally biased region" description="Low complexity" evidence="4">
    <location>
        <begin position="861"/>
        <end position="873"/>
    </location>
</feature>
<feature type="repeat" description="WD" evidence="3">
    <location>
        <begin position="326"/>
        <end position="365"/>
    </location>
</feature>
<organism evidence="5 6">
    <name type="scientific">Dekkera bruxellensis</name>
    <name type="common">Brettanomyces custersii</name>
    <dbReference type="NCBI Taxonomy" id="5007"/>
    <lineage>
        <taxon>Eukaryota</taxon>
        <taxon>Fungi</taxon>
        <taxon>Dikarya</taxon>
        <taxon>Ascomycota</taxon>
        <taxon>Saccharomycotina</taxon>
        <taxon>Pichiomycetes</taxon>
        <taxon>Pichiales</taxon>
        <taxon>Pichiaceae</taxon>
        <taxon>Brettanomyces</taxon>
    </lineage>
</organism>
<evidence type="ECO:0000256" key="1">
    <source>
        <dbReference type="ARBA" id="ARBA00022574"/>
    </source>
</evidence>
<sequence length="1230" mass="136496">MDQAQQRKRTVSYIVNIADHELPGHHSLGVNVVRYDRQSHTLISGGRDGVVSVWRPEGKEEEYGEKGYGEKGYGEKEYGEKEYGEKENIEEKEYVQEKEYGEEEYEQYGEKQHAKKDYRIKQNANPFAGRSAEANIFTNLNNAEDIKRYIAENVGNEEAVEQLEQQINSESIAGEPVRAGRYKLADTCHRHLDWVRDVKILGPGNRERTELKLATCSNDFSVKIWRTSREAPVMSTVGYHDDYVSCLGYTGQQSHYGAQLVSGGLDKEVKVWDLGRQCAADGFRFAEEKGSVYAVDCFGNCVVAGGPTGVVTLFDRRDMKRPARHFLGHTDTIRGLKMGGKSFVSCSSDTRVCLWDLRVNRAMRIFDMHNSPVWSLYVPSFGDDNNAAYDCDPSFDVLYTGDSDGLVVKTDLRASDLDPELVGPHKRGYLNDRVNSNLGISTVVADLSVYKTGKESAGVLGITGGDGTIWTASAVAKDRYLLNWEVPNTTRLAVYQGIRLYENLGVLSNANDLDDHLVLSSAPLNRSGTSGAISITASISNDNSDIVSQFSHEDMNQIDAALATPFGVDEAVLGAGSDEDQELGSKLGLKLGSNPGQGTQGDTPGEAKVRTLLLSLNGGPSTEYVVRDEVGEKGEVGGKGDGIDGVNKFGIDGVRDSKIDGDSDSKIDGVNDSKIDGVNDPKIDGDSDSKINVVNNSFSAHPNRHVQINSQKVPDHAVEVVTFNEAPLQSIDGSNGLVLSRLLNNRRHVATMDQNGCIYVIDIVQCGLVRKIDTKDARYAIGSVSDCLDDEDRFEQITDGLQTDESLPQWCSVQTKGGMLFITLNESSFTSCEIYEDEFLHQYAGRALGMEREEKKDENSSENSSSASSISSKPTPRYNLGKVVLKSLFCDFIGEAFTSQQIKIRATIRAKERSEEEREMKSLHKLSVWKTLSRTKSGGRDKTDGRRSLRSVSSSSAASMHSSGDKDTEKKKKKKKKGFFKRYLHHGKHDEDDEDAAKDKHAGSEDHNGGVDVADAQTEEERKKFLEKEYRKQLQDEIMGLTTTKQVLDWMDERGISGPDGVMLADEDDEKKLNTPYFKYDKKIMVTINENIRTYGTDTKTLFLTHMGEQKDLYSSLEDLLPAWVSRAVLLDAYEHIPGRKVEFTVEPDISGLPGLQKLNSNKLSANSLLRIDRVIAYVKGKLPESEKHGQFEILCRGNVLDNKATLNTVKNRIWKSSGNVQLIYRKKKC</sequence>
<dbReference type="PROSITE" id="PS00678">
    <property type="entry name" value="WD_REPEATS_1"/>
    <property type="match status" value="1"/>
</dbReference>
<keyword evidence="2" id="KW-0677">Repeat</keyword>
<accession>A0A7D9CW51</accession>
<dbReference type="Pfam" id="PF11816">
    <property type="entry name" value="DUF3337"/>
    <property type="match status" value="1"/>
</dbReference>
<gene>
    <name evidence="5" type="ORF">DEBR0S2_01464G</name>
</gene>
<dbReference type="InterPro" id="IPR015943">
    <property type="entry name" value="WD40/YVTN_repeat-like_dom_sf"/>
</dbReference>
<dbReference type="InterPro" id="IPR001680">
    <property type="entry name" value="WD40_rpt"/>
</dbReference>
<dbReference type="Gene3D" id="2.130.10.10">
    <property type="entry name" value="YVTN repeat-like/Quinoprotein amine dehydrogenase"/>
    <property type="match status" value="1"/>
</dbReference>
<feature type="compositionally biased region" description="Basic and acidic residues" evidence="4">
    <location>
        <begin position="997"/>
        <end position="1009"/>
    </location>
</feature>
<dbReference type="Proteomes" id="UP000478008">
    <property type="component" value="Unassembled WGS sequence"/>
</dbReference>
<feature type="repeat" description="WD" evidence="3">
    <location>
        <begin position="23"/>
        <end position="54"/>
    </location>
</feature>
<feature type="compositionally biased region" description="Basic residues" evidence="4">
    <location>
        <begin position="971"/>
        <end position="987"/>
    </location>
</feature>
<feature type="region of interest" description="Disordered" evidence="4">
    <location>
        <begin position="660"/>
        <end position="686"/>
    </location>
</feature>
<dbReference type="PANTHER" id="PTHR19862:SF14">
    <property type="entry name" value="WD REPEAT-CONTAINING PROTEIN 48"/>
    <property type="match status" value="1"/>
</dbReference>
<dbReference type="GO" id="GO:0000724">
    <property type="term" value="P:double-strand break repair via homologous recombination"/>
    <property type="evidence" value="ECO:0007669"/>
    <property type="project" value="TreeGrafter"/>
</dbReference>
<evidence type="ECO:0000313" key="5">
    <source>
        <dbReference type="EMBL" id="VUG17217.1"/>
    </source>
</evidence>
<evidence type="ECO:0000256" key="2">
    <source>
        <dbReference type="ARBA" id="ARBA00022737"/>
    </source>
</evidence>
<name>A0A7D9CW51_DEKBR</name>
<keyword evidence="6" id="KW-1185">Reference proteome</keyword>